<evidence type="ECO:0000313" key="3">
    <source>
        <dbReference type="Proteomes" id="UP001279734"/>
    </source>
</evidence>
<reference evidence="2" key="1">
    <citation type="submission" date="2023-05" db="EMBL/GenBank/DDBJ databases">
        <title>Nepenthes gracilis genome sequencing.</title>
        <authorList>
            <person name="Fukushima K."/>
        </authorList>
    </citation>
    <scope>NUCLEOTIDE SEQUENCE</scope>
    <source>
        <strain evidence="2">SING2019-196</strain>
    </source>
</reference>
<accession>A0AAD3TCA5</accession>
<dbReference type="EMBL" id="BSYO01000031">
    <property type="protein sequence ID" value="GMH26501.1"/>
    <property type="molecule type" value="Genomic_DNA"/>
</dbReference>
<proteinExistence type="predicted"/>
<keyword evidence="3" id="KW-1185">Reference proteome</keyword>
<protein>
    <submittedName>
        <fullName evidence="2">Uncharacterized protein</fullName>
    </submittedName>
</protein>
<evidence type="ECO:0000313" key="2">
    <source>
        <dbReference type="EMBL" id="GMH26501.1"/>
    </source>
</evidence>
<dbReference type="AlphaFoldDB" id="A0AAD3TCA5"/>
<evidence type="ECO:0000256" key="1">
    <source>
        <dbReference type="SAM" id="Phobius"/>
    </source>
</evidence>
<keyword evidence="1" id="KW-0472">Membrane</keyword>
<keyword evidence="1" id="KW-1133">Transmembrane helix</keyword>
<comment type="caution">
    <text evidence="2">The sequence shown here is derived from an EMBL/GenBank/DDBJ whole genome shotgun (WGS) entry which is preliminary data.</text>
</comment>
<organism evidence="2 3">
    <name type="scientific">Nepenthes gracilis</name>
    <name type="common">Slender pitcher plant</name>
    <dbReference type="NCBI Taxonomy" id="150966"/>
    <lineage>
        <taxon>Eukaryota</taxon>
        <taxon>Viridiplantae</taxon>
        <taxon>Streptophyta</taxon>
        <taxon>Embryophyta</taxon>
        <taxon>Tracheophyta</taxon>
        <taxon>Spermatophyta</taxon>
        <taxon>Magnoliopsida</taxon>
        <taxon>eudicotyledons</taxon>
        <taxon>Gunneridae</taxon>
        <taxon>Pentapetalae</taxon>
        <taxon>Caryophyllales</taxon>
        <taxon>Nepenthaceae</taxon>
        <taxon>Nepenthes</taxon>
    </lineage>
</organism>
<sequence length="227" mass="24606">MEMPCLPTIIHLMMLEVVIVTHLMGPIWTLNPLLFVDRLVCGPCLHILCGFWGCSLVTETAGCWPLSPPRLRGRVCPCLCGLAVPLAVPLRVHAALHDLVSFLTTIEEECNEELLELFSLPSLLAAEGQVMYSLKLDIFVFILMDADQWEPWMLVAVVSSLILMPASASDAGMLQTPGLYRKAADFLKPLCSSSGKYNACFVDSPVSVCLEGDGDDNAAVAPASIAM</sequence>
<gene>
    <name evidence="2" type="ORF">Nepgr_028344</name>
</gene>
<dbReference type="Proteomes" id="UP001279734">
    <property type="component" value="Unassembled WGS sequence"/>
</dbReference>
<name>A0AAD3TCA5_NEPGR</name>
<feature type="transmembrane region" description="Helical" evidence="1">
    <location>
        <begin position="12"/>
        <end position="30"/>
    </location>
</feature>
<keyword evidence="1" id="KW-0812">Transmembrane</keyword>